<dbReference type="EMBL" id="NRJH01000041">
    <property type="protein sequence ID" value="RIY32327.1"/>
    <property type="molecule type" value="Genomic_DNA"/>
</dbReference>
<dbReference type="OrthoDB" id="9801912at2"/>
<dbReference type="GO" id="GO:1904680">
    <property type="term" value="F:peptide transmembrane transporter activity"/>
    <property type="evidence" value="ECO:0007669"/>
    <property type="project" value="TreeGrafter"/>
</dbReference>
<proteinExistence type="inferred from homology"/>
<comment type="similarity">
    <text evidence="2">Belongs to the bacterial solute-binding protein 5 family.</text>
</comment>
<dbReference type="PANTHER" id="PTHR30290">
    <property type="entry name" value="PERIPLASMIC BINDING COMPONENT OF ABC TRANSPORTER"/>
    <property type="match status" value="1"/>
</dbReference>
<dbReference type="Proteomes" id="UP000266258">
    <property type="component" value="Unassembled WGS sequence"/>
</dbReference>
<name>A0A3A1Y883_9GAMM</name>
<dbReference type="FunFam" id="3.90.76.10:FF:000001">
    <property type="entry name" value="Oligopeptide ABC transporter substrate-binding protein"/>
    <property type="match status" value="1"/>
</dbReference>
<keyword evidence="4" id="KW-0732">Signal</keyword>
<comment type="caution">
    <text evidence="6">The sequence shown here is derived from an EMBL/GenBank/DDBJ whole genome shotgun (WGS) entry which is preliminary data.</text>
</comment>
<reference evidence="6 7" key="1">
    <citation type="submission" date="2017-08" db="EMBL/GenBank/DDBJ databases">
        <title>Reclassification of Bisgaard taxon 37 and 44.</title>
        <authorList>
            <person name="Christensen H."/>
        </authorList>
    </citation>
    <scope>NUCLEOTIDE SEQUENCE [LARGE SCALE GENOMIC DNA]</scope>
    <source>
        <strain evidence="6 7">B96_4</strain>
    </source>
</reference>
<dbReference type="Gene3D" id="3.40.190.10">
    <property type="entry name" value="Periplasmic binding protein-like II"/>
    <property type="match status" value="1"/>
</dbReference>
<sequence>MLKIVKYLIGLCSLILFITPQAFSVILPPGTKLASKQELGYAISRTPESLDPGINVDWSIQQVQKSLFDTLLRQDYTGKIVGVGAERWETSADGLTWTFYLRPQATWTDGQPVKAQDYVYAWQRIIDPKTASLGADYISALNLQNSEQIRAGTLPATSLGVEAKDDFTLVLHLSKPTPWLEDTLTLLPTAPVRQDIIEKYGQSWTSPSNIVSNGPYALKVNRLNELVSFTLRDDYWDRQNIYITKINYEVLPKGTSSYMKYLAGDFLTARIPAQYIEQALKERKDEIIAEPYPSTYSIVINTRKPALQDVRVRQALSLLIDRNFIAQKFYRFYTPTTIVAPKILADGQEQSEQTNLLDPQQRQANIAQAISLLKQAGYTKEKPLVLSWLYTRGNEADRNNIAISSMLSDFSQGLIKINLVANDLTTYYFKIQKYDFDLAFYIMNADFYHVASFFNVFTPGNSNNFSGWSNEEFNLLYNQAYNTQDDRQRQAIYEQMNLILQEQVPVIPFLLSSRVIVKSPALGGFNGTLPFTYMRDYYIIADKSIAPVQ</sequence>
<feature type="domain" description="Solute-binding protein family 5" evidence="5">
    <location>
        <begin position="80"/>
        <end position="463"/>
    </location>
</feature>
<evidence type="ECO:0000256" key="2">
    <source>
        <dbReference type="ARBA" id="ARBA00005695"/>
    </source>
</evidence>
<dbReference type="InterPro" id="IPR000914">
    <property type="entry name" value="SBP_5_dom"/>
</dbReference>
<evidence type="ECO:0000259" key="5">
    <source>
        <dbReference type="Pfam" id="PF00496"/>
    </source>
</evidence>
<dbReference type="SUPFAM" id="SSF53850">
    <property type="entry name" value="Periplasmic binding protein-like II"/>
    <property type="match status" value="1"/>
</dbReference>
<dbReference type="GO" id="GO:0015833">
    <property type="term" value="P:peptide transport"/>
    <property type="evidence" value="ECO:0007669"/>
    <property type="project" value="TreeGrafter"/>
</dbReference>
<dbReference type="Pfam" id="PF00496">
    <property type="entry name" value="SBP_bac_5"/>
    <property type="match status" value="1"/>
</dbReference>
<keyword evidence="7" id="KW-1185">Reference proteome</keyword>
<evidence type="ECO:0000256" key="1">
    <source>
        <dbReference type="ARBA" id="ARBA00004196"/>
    </source>
</evidence>
<dbReference type="PANTHER" id="PTHR30290:SF10">
    <property type="entry name" value="PERIPLASMIC OLIGOPEPTIDE-BINDING PROTEIN-RELATED"/>
    <property type="match status" value="1"/>
</dbReference>
<evidence type="ECO:0000313" key="7">
    <source>
        <dbReference type="Proteomes" id="UP000266258"/>
    </source>
</evidence>
<dbReference type="InterPro" id="IPR030678">
    <property type="entry name" value="Peptide/Ni-bd"/>
</dbReference>
<dbReference type="GO" id="GO:0043190">
    <property type="term" value="C:ATP-binding cassette (ABC) transporter complex"/>
    <property type="evidence" value="ECO:0007669"/>
    <property type="project" value="InterPro"/>
</dbReference>
<dbReference type="Gene3D" id="3.90.76.10">
    <property type="entry name" value="Dipeptide-binding Protein, Domain 1"/>
    <property type="match status" value="1"/>
</dbReference>
<accession>A0A3A1Y883</accession>
<dbReference type="PIRSF" id="PIRSF002741">
    <property type="entry name" value="MppA"/>
    <property type="match status" value="1"/>
</dbReference>
<evidence type="ECO:0000313" key="6">
    <source>
        <dbReference type="EMBL" id="RIY32327.1"/>
    </source>
</evidence>
<dbReference type="InterPro" id="IPR039424">
    <property type="entry name" value="SBP_5"/>
</dbReference>
<dbReference type="AlphaFoldDB" id="A0A3A1Y883"/>
<comment type="subcellular location">
    <subcellularLocation>
        <location evidence="1">Cell envelope</location>
    </subcellularLocation>
</comment>
<protein>
    <recommendedName>
        <fullName evidence="5">Solute-binding protein family 5 domain-containing protein</fullName>
    </recommendedName>
</protein>
<gene>
    <name evidence="6" type="ORF">CJP74_04845</name>
</gene>
<dbReference type="GO" id="GO:0030288">
    <property type="term" value="C:outer membrane-bounded periplasmic space"/>
    <property type="evidence" value="ECO:0007669"/>
    <property type="project" value="UniProtKB-ARBA"/>
</dbReference>
<evidence type="ECO:0000256" key="4">
    <source>
        <dbReference type="ARBA" id="ARBA00022729"/>
    </source>
</evidence>
<evidence type="ECO:0000256" key="3">
    <source>
        <dbReference type="ARBA" id="ARBA00022448"/>
    </source>
</evidence>
<organism evidence="6 7">
    <name type="scientific">Psittacicella melopsittaci</name>
    <dbReference type="NCBI Taxonomy" id="2028576"/>
    <lineage>
        <taxon>Bacteria</taxon>
        <taxon>Pseudomonadati</taxon>
        <taxon>Pseudomonadota</taxon>
        <taxon>Gammaproteobacteria</taxon>
        <taxon>Pasteurellales</taxon>
        <taxon>Psittacicellaceae</taxon>
        <taxon>Psittacicella</taxon>
    </lineage>
</organism>
<keyword evidence="3" id="KW-0813">Transport</keyword>
<dbReference type="CDD" id="cd08504">
    <property type="entry name" value="PBP2_OppA"/>
    <property type="match status" value="1"/>
</dbReference>
<dbReference type="Gene3D" id="3.10.105.10">
    <property type="entry name" value="Dipeptide-binding Protein, Domain 3"/>
    <property type="match status" value="1"/>
</dbReference>